<dbReference type="HOGENOM" id="CLU_2174897_0_0_1"/>
<dbReference type="EnsemblPlants" id="OB07G20620.1">
    <property type="protein sequence ID" value="OB07G20620.1"/>
    <property type="gene ID" value="OB07G20620"/>
</dbReference>
<keyword evidence="3" id="KW-1185">Reference proteome</keyword>
<sequence>MGHNGYTSKMVGGNKNTHGSMRDERLEQMRKGEREEKRREEGPLAEHDSLTGEESETLSMPWCKARPDTHIYYSVLMFQVCSAKKEEENARRMGGGRGWENVRKREEASG</sequence>
<dbReference type="Proteomes" id="UP000006038">
    <property type="component" value="Chromosome 7"/>
</dbReference>
<feature type="compositionally biased region" description="Basic and acidic residues" evidence="1">
    <location>
        <begin position="20"/>
        <end position="50"/>
    </location>
</feature>
<protein>
    <submittedName>
        <fullName evidence="2">Uncharacterized protein</fullName>
    </submittedName>
</protein>
<feature type="region of interest" description="Disordered" evidence="1">
    <location>
        <begin position="89"/>
        <end position="110"/>
    </location>
</feature>
<accession>J3MKY0</accession>
<reference evidence="2" key="1">
    <citation type="journal article" date="2013" name="Nat. Commun.">
        <title>Whole-genome sequencing of Oryza brachyantha reveals mechanisms underlying Oryza genome evolution.</title>
        <authorList>
            <person name="Chen J."/>
            <person name="Huang Q."/>
            <person name="Gao D."/>
            <person name="Wang J."/>
            <person name="Lang Y."/>
            <person name="Liu T."/>
            <person name="Li B."/>
            <person name="Bai Z."/>
            <person name="Luis Goicoechea J."/>
            <person name="Liang C."/>
            <person name="Chen C."/>
            <person name="Zhang W."/>
            <person name="Sun S."/>
            <person name="Liao Y."/>
            <person name="Zhang X."/>
            <person name="Yang L."/>
            <person name="Song C."/>
            <person name="Wang M."/>
            <person name="Shi J."/>
            <person name="Liu G."/>
            <person name="Liu J."/>
            <person name="Zhou H."/>
            <person name="Zhou W."/>
            <person name="Yu Q."/>
            <person name="An N."/>
            <person name="Chen Y."/>
            <person name="Cai Q."/>
            <person name="Wang B."/>
            <person name="Liu B."/>
            <person name="Min J."/>
            <person name="Huang Y."/>
            <person name="Wu H."/>
            <person name="Li Z."/>
            <person name="Zhang Y."/>
            <person name="Yin Y."/>
            <person name="Song W."/>
            <person name="Jiang J."/>
            <person name="Jackson S.A."/>
            <person name="Wing R.A."/>
            <person name="Wang J."/>
            <person name="Chen M."/>
        </authorList>
    </citation>
    <scope>NUCLEOTIDE SEQUENCE [LARGE SCALE GENOMIC DNA]</scope>
    <source>
        <strain evidence="2">cv. IRGC 101232</strain>
    </source>
</reference>
<proteinExistence type="predicted"/>
<feature type="region of interest" description="Disordered" evidence="1">
    <location>
        <begin position="1"/>
        <end position="58"/>
    </location>
</feature>
<feature type="compositionally biased region" description="Basic and acidic residues" evidence="1">
    <location>
        <begin position="100"/>
        <end position="110"/>
    </location>
</feature>
<reference evidence="2" key="2">
    <citation type="submission" date="2013-04" db="UniProtKB">
        <authorList>
            <consortium name="EnsemblPlants"/>
        </authorList>
    </citation>
    <scope>IDENTIFICATION</scope>
</reference>
<name>J3MKY0_ORYBR</name>
<evidence type="ECO:0000313" key="3">
    <source>
        <dbReference type="Proteomes" id="UP000006038"/>
    </source>
</evidence>
<dbReference type="Gramene" id="OB07G20620.1">
    <property type="protein sequence ID" value="OB07G20620.1"/>
    <property type="gene ID" value="OB07G20620"/>
</dbReference>
<dbReference type="AlphaFoldDB" id="J3MKY0"/>
<evidence type="ECO:0000313" key="2">
    <source>
        <dbReference type="EnsemblPlants" id="OB07G20620.1"/>
    </source>
</evidence>
<evidence type="ECO:0000256" key="1">
    <source>
        <dbReference type="SAM" id="MobiDB-lite"/>
    </source>
</evidence>
<organism evidence="2">
    <name type="scientific">Oryza brachyantha</name>
    <name type="common">malo sina</name>
    <dbReference type="NCBI Taxonomy" id="4533"/>
    <lineage>
        <taxon>Eukaryota</taxon>
        <taxon>Viridiplantae</taxon>
        <taxon>Streptophyta</taxon>
        <taxon>Embryophyta</taxon>
        <taxon>Tracheophyta</taxon>
        <taxon>Spermatophyta</taxon>
        <taxon>Magnoliopsida</taxon>
        <taxon>Liliopsida</taxon>
        <taxon>Poales</taxon>
        <taxon>Poaceae</taxon>
        <taxon>BOP clade</taxon>
        <taxon>Oryzoideae</taxon>
        <taxon>Oryzeae</taxon>
        <taxon>Oryzinae</taxon>
        <taxon>Oryza</taxon>
    </lineage>
</organism>